<feature type="compositionally biased region" description="Polar residues" evidence="7">
    <location>
        <begin position="40"/>
        <end position="59"/>
    </location>
</feature>
<dbReference type="InterPro" id="IPR000253">
    <property type="entry name" value="FHA_dom"/>
</dbReference>
<keyword evidence="3 6" id="KW-0863">Zinc-finger</keyword>
<proteinExistence type="predicted"/>
<protein>
    <recommendedName>
        <fullName evidence="12">FHA domain-containing protein</fullName>
    </recommendedName>
</protein>
<evidence type="ECO:0000313" key="10">
    <source>
        <dbReference type="EMBL" id="KAL0078671.1"/>
    </source>
</evidence>
<dbReference type="Proteomes" id="UP001448207">
    <property type="component" value="Unassembled WGS sequence"/>
</dbReference>
<keyword evidence="5" id="KW-0862">Zinc</keyword>
<dbReference type="PANTHER" id="PTHR15067">
    <property type="entry name" value="E3 UBIQUITIN-PROTEIN LIGASE RNF8"/>
    <property type="match status" value="1"/>
</dbReference>
<evidence type="ECO:0000256" key="3">
    <source>
        <dbReference type="ARBA" id="ARBA00022771"/>
    </source>
</evidence>
<dbReference type="PROSITE" id="PS50006">
    <property type="entry name" value="FHA_DOMAIN"/>
    <property type="match status" value="1"/>
</dbReference>
<sequence length="469" mass="51677">MPSGRRRSLSTGAPVLQPTSSGLLSRGLDSLRRHHRHTSEQINDTTRQEVITSTPQPTSDCRPHCDPEACTASHIRLIPDLGLTSRSFVFEVIERTLHPGNIIRLGRYSEKTPASEKVSFKSKVVSRCHAELWVEDGKVFIRDAGSSSGTFLNRIRLSSPSTSTAGAHEMKDGDIIQLGVDYKGGTESMYRAVKMRLEVNREWQSRANQFSRTAFQHLQQRLIAPGTATTMLVQDNSDVSTPGQSKDSNTDMSDSEYNSHTKNGCGPEKRPSTPQEKAFEQEIQECCICMYAIAPFQALFITPCSHVYHYRCIRPILNQNPPGFSCPLCRTYSDLDANVAVEVSEVLEMLGLTPVENQKSSSSSDNDNDNDNVNDNNDHYTDVYNSRTLLQNDEELGTEGENRTASTVPAIDLVSSRSGYPNKFPPTSSLFRARSTATANGDGLLSTTLVGSPPTFGDILPINSDNLPI</sequence>
<evidence type="ECO:0000259" key="9">
    <source>
        <dbReference type="PROSITE" id="PS50089"/>
    </source>
</evidence>
<evidence type="ECO:0000256" key="2">
    <source>
        <dbReference type="ARBA" id="ARBA00022723"/>
    </source>
</evidence>
<dbReference type="Pfam" id="PF00498">
    <property type="entry name" value="FHA"/>
    <property type="match status" value="1"/>
</dbReference>
<evidence type="ECO:0000256" key="6">
    <source>
        <dbReference type="PROSITE-ProRule" id="PRU00175"/>
    </source>
</evidence>
<dbReference type="SUPFAM" id="SSF57850">
    <property type="entry name" value="RING/U-box"/>
    <property type="match status" value="1"/>
</dbReference>
<evidence type="ECO:0000256" key="1">
    <source>
        <dbReference type="ARBA" id="ARBA00022679"/>
    </source>
</evidence>
<feature type="compositionally biased region" description="Polar residues" evidence="7">
    <location>
        <begin position="235"/>
        <end position="262"/>
    </location>
</feature>
<organism evidence="10 11">
    <name type="scientific">Phycomyces blakesleeanus</name>
    <dbReference type="NCBI Taxonomy" id="4837"/>
    <lineage>
        <taxon>Eukaryota</taxon>
        <taxon>Fungi</taxon>
        <taxon>Fungi incertae sedis</taxon>
        <taxon>Mucoromycota</taxon>
        <taxon>Mucoromycotina</taxon>
        <taxon>Mucoromycetes</taxon>
        <taxon>Mucorales</taxon>
        <taxon>Phycomycetaceae</taxon>
        <taxon>Phycomyces</taxon>
    </lineage>
</organism>
<dbReference type="Gene3D" id="3.30.40.10">
    <property type="entry name" value="Zinc/RING finger domain, C3HC4 (zinc finger)"/>
    <property type="match status" value="1"/>
</dbReference>
<keyword evidence="1" id="KW-0808">Transferase</keyword>
<keyword evidence="2" id="KW-0479">Metal-binding</keyword>
<dbReference type="PANTHER" id="PTHR15067:SF7">
    <property type="entry name" value="E3 UBIQUITIN-PROTEIN LIGASE DMA1-RELATED"/>
    <property type="match status" value="1"/>
</dbReference>
<evidence type="ECO:0000313" key="11">
    <source>
        <dbReference type="Proteomes" id="UP001448207"/>
    </source>
</evidence>
<dbReference type="InterPro" id="IPR013083">
    <property type="entry name" value="Znf_RING/FYVE/PHD"/>
</dbReference>
<dbReference type="SMART" id="SM00184">
    <property type="entry name" value="RING"/>
    <property type="match status" value="1"/>
</dbReference>
<gene>
    <name evidence="10" type="ORF">J3Q64DRAFT_1851985</name>
</gene>
<dbReference type="Pfam" id="PF17123">
    <property type="entry name" value="zf-RING_11"/>
    <property type="match status" value="1"/>
</dbReference>
<dbReference type="InterPro" id="IPR008984">
    <property type="entry name" value="SMAD_FHA_dom_sf"/>
</dbReference>
<evidence type="ECO:0000256" key="7">
    <source>
        <dbReference type="SAM" id="MobiDB-lite"/>
    </source>
</evidence>
<dbReference type="EMBL" id="JBCLYO010000024">
    <property type="protein sequence ID" value="KAL0078671.1"/>
    <property type="molecule type" value="Genomic_DNA"/>
</dbReference>
<reference evidence="10 11" key="1">
    <citation type="submission" date="2024-04" db="EMBL/GenBank/DDBJ databases">
        <title>Symmetric and asymmetric DNA N6-adenine methylation regulates different biological responses in Mucorales.</title>
        <authorList>
            <consortium name="Lawrence Berkeley National Laboratory"/>
            <person name="Lax C."/>
            <person name="Mondo S.J."/>
            <person name="Osorio-Concepcion M."/>
            <person name="Muszewska A."/>
            <person name="Corrochano-Luque M."/>
            <person name="Gutierrez G."/>
            <person name="Riley R."/>
            <person name="Lipzen A."/>
            <person name="Guo J."/>
            <person name="Hundley H."/>
            <person name="Amirebrahimi M."/>
            <person name="Ng V."/>
            <person name="Lorenzo-Gutierrez D."/>
            <person name="Binder U."/>
            <person name="Yang J."/>
            <person name="Song Y."/>
            <person name="Canovas D."/>
            <person name="Navarro E."/>
            <person name="Freitag M."/>
            <person name="Gabaldon T."/>
            <person name="Grigoriev I.V."/>
            <person name="Corrochano L.M."/>
            <person name="Nicolas F.E."/>
            <person name="Garre V."/>
        </authorList>
    </citation>
    <scope>NUCLEOTIDE SEQUENCE [LARGE SCALE GENOMIC DNA]</scope>
    <source>
        <strain evidence="10 11">L51</strain>
    </source>
</reference>
<name>A0ABR3AS91_PHYBL</name>
<dbReference type="InterPro" id="IPR001841">
    <property type="entry name" value="Znf_RING"/>
</dbReference>
<accession>A0ABR3AS91</accession>
<feature type="domain" description="FHA" evidence="8">
    <location>
        <begin position="103"/>
        <end position="157"/>
    </location>
</feature>
<evidence type="ECO:0008006" key="12">
    <source>
        <dbReference type="Google" id="ProtNLM"/>
    </source>
</evidence>
<dbReference type="SMART" id="SM00240">
    <property type="entry name" value="FHA"/>
    <property type="match status" value="1"/>
</dbReference>
<feature type="region of interest" description="Disordered" evidence="7">
    <location>
        <begin position="1"/>
        <end position="63"/>
    </location>
</feature>
<feature type="domain" description="RING-type" evidence="9">
    <location>
        <begin position="286"/>
        <end position="330"/>
    </location>
</feature>
<keyword evidence="11" id="KW-1185">Reference proteome</keyword>
<feature type="region of interest" description="Disordered" evidence="7">
    <location>
        <begin position="235"/>
        <end position="277"/>
    </location>
</feature>
<evidence type="ECO:0000256" key="4">
    <source>
        <dbReference type="ARBA" id="ARBA00022786"/>
    </source>
</evidence>
<dbReference type="PROSITE" id="PS50089">
    <property type="entry name" value="ZF_RING_2"/>
    <property type="match status" value="1"/>
</dbReference>
<feature type="region of interest" description="Disordered" evidence="7">
    <location>
        <begin position="355"/>
        <end position="381"/>
    </location>
</feature>
<evidence type="ECO:0000259" key="8">
    <source>
        <dbReference type="PROSITE" id="PS50006"/>
    </source>
</evidence>
<dbReference type="SUPFAM" id="SSF49879">
    <property type="entry name" value="SMAD/FHA domain"/>
    <property type="match status" value="1"/>
</dbReference>
<keyword evidence="4" id="KW-0833">Ubl conjugation pathway</keyword>
<evidence type="ECO:0000256" key="5">
    <source>
        <dbReference type="ARBA" id="ARBA00022833"/>
    </source>
</evidence>
<dbReference type="Gene3D" id="2.60.200.20">
    <property type="match status" value="1"/>
</dbReference>
<comment type="caution">
    <text evidence="10">The sequence shown here is derived from an EMBL/GenBank/DDBJ whole genome shotgun (WGS) entry which is preliminary data.</text>
</comment>